<protein>
    <submittedName>
        <fullName evidence="2">Zinc finger protein 451</fullName>
    </submittedName>
</protein>
<dbReference type="Ensembl" id="ENSPCOT00000022199.1">
    <property type="protein sequence ID" value="ENSPCOP00000011610.1"/>
    <property type="gene ID" value="ENSPCOG00000017324.1"/>
</dbReference>
<organism evidence="2 3">
    <name type="scientific">Propithecus coquereli</name>
    <name type="common">Coquerel's sifaka</name>
    <name type="synonym">Propithecus verreauxi coquereli</name>
    <dbReference type="NCBI Taxonomy" id="379532"/>
    <lineage>
        <taxon>Eukaryota</taxon>
        <taxon>Metazoa</taxon>
        <taxon>Chordata</taxon>
        <taxon>Craniata</taxon>
        <taxon>Vertebrata</taxon>
        <taxon>Euteleostomi</taxon>
        <taxon>Mammalia</taxon>
        <taxon>Eutheria</taxon>
        <taxon>Euarchontoglires</taxon>
        <taxon>Primates</taxon>
        <taxon>Strepsirrhini</taxon>
        <taxon>Lemuriformes</taxon>
        <taxon>Indriidae</taxon>
        <taxon>Propithecus</taxon>
    </lineage>
</organism>
<sequence length="76" mass="8273">MGDPGPEIIESAPPAGPEASESTTEENEDDIQFVSEGPLRPVLEYIDLVSSDDEEPSTSHSDVPYRTGSFSSRTMW</sequence>
<keyword evidence="3" id="KW-1185">Reference proteome</keyword>
<dbReference type="Proteomes" id="UP000233160">
    <property type="component" value="Unassembled WGS sequence"/>
</dbReference>
<reference evidence="2" key="2">
    <citation type="submission" date="2025-09" db="UniProtKB">
        <authorList>
            <consortium name="Ensembl"/>
        </authorList>
    </citation>
    <scope>IDENTIFICATION</scope>
</reference>
<evidence type="ECO:0000313" key="2">
    <source>
        <dbReference type="Ensembl" id="ENSPCOP00000011610.1"/>
    </source>
</evidence>
<accession>A0A2K6FCA3</accession>
<evidence type="ECO:0000313" key="3">
    <source>
        <dbReference type="Proteomes" id="UP000233160"/>
    </source>
</evidence>
<reference evidence="2" key="1">
    <citation type="submission" date="2025-08" db="UniProtKB">
        <authorList>
            <consortium name="Ensembl"/>
        </authorList>
    </citation>
    <scope>IDENTIFICATION</scope>
</reference>
<name>A0A2K6FCA3_PROCO</name>
<evidence type="ECO:0000256" key="1">
    <source>
        <dbReference type="SAM" id="MobiDB-lite"/>
    </source>
</evidence>
<proteinExistence type="predicted"/>
<feature type="region of interest" description="Disordered" evidence="1">
    <location>
        <begin position="1"/>
        <end position="76"/>
    </location>
</feature>
<dbReference type="GeneTree" id="ENSGT00390000011354"/>
<dbReference type="AlphaFoldDB" id="A0A2K6FCA3"/>
<gene>
    <name evidence="2" type="primary">ZNF451</name>
</gene>